<comment type="caution">
    <text evidence="1">The sequence shown here is derived from an EMBL/GenBank/DDBJ whole genome shotgun (WGS) entry which is preliminary data.</text>
</comment>
<reference evidence="1" key="1">
    <citation type="submission" date="2019-12" db="EMBL/GenBank/DDBJ databases">
        <title>Genome sequencing and annotation of Brassica cretica.</title>
        <authorList>
            <person name="Studholme D.J."/>
            <person name="Sarris P."/>
        </authorList>
    </citation>
    <scope>NUCLEOTIDE SEQUENCE</scope>
    <source>
        <strain evidence="1">PFS-109/04</strain>
        <tissue evidence="1">Leaf</tissue>
    </source>
</reference>
<proteinExistence type="predicted"/>
<evidence type="ECO:0000313" key="1">
    <source>
        <dbReference type="EMBL" id="KAF3525859.1"/>
    </source>
</evidence>
<dbReference type="AlphaFoldDB" id="A0A8S9PYH0"/>
<sequence length="131" mass="15352">MTHSFLERIGQPEVDLANDREEIVPFNVIDATFILEFSLSQMFSMLFRESLGLTETERNALMLQDFSRRSDCDLDVEDLGYVGFKNIARNESVLRRRLGIARDDQEAPGMIRNTCQVMRFWRQIEAREEGW</sequence>
<dbReference type="EMBL" id="QGKX02001347">
    <property type="protein sequence ID" value="KAF3525859.1"/>
    <property type="molecule type" value="Genomic_DNA"/>
</dbReference>
<dbReference type="Proteomes" id="UP000712600">
    <property type="component" value="Unassembled WGS sequence"/>
</dbReference>
<protein>
    <submittedName>
        <fullName evidence="1">Uncharacterized protein</fullName>
    </submittedName>
</protein>
<evidence type="ECO:0000313" key="2">
    <source>
        <dbReference type="Proteomes" id="UP000712600"/>
    </source>
</evidence>
<accession>A0A8S9PYH0</accession>
<gene>
    <name evidence="1" type="ORF">F2Q69_00048837</name>
</gene>
<organism evidence="1 2">
    <name type="scientific">Brassica cretica</name>
    <name type="common">Mustard</name>
    <dbReference type="NCBI Taxonomy" id="69181"/>
    <lineage>
        <taxon>Eukaryota</taxon>
        <taxon>Viridiplantae</taxon>
        <taxon>Streptophyta</taxon>
        <taxon>Embryophyta</taxon>
        <taxon>Tracheophyta</taxon>
        <taxon>Spermatophyta</taxon>
        <taxon>Magnoliopsida</taxon>
        <taxon>eudicotyledons</taxon>
        <taxon>Gunneridae</taxon>
        <taxon>Pentapetalae</taxon>
        <taxon>rosids</taxon>
        <taxon>malvids</taxon>
        <taxon>Brassicales</taxon>
        <taxon>Brassicaceae</taxon>
        <taxon>Brassiceae</taxon>
        <taxon>Brassica</taxon>
    </lineage>
</organism>
<name>A0A8S9PYH0_BRACR</name>